<keyword evidence="2" id="KW-1185">Reference proteome</keyword>
<dbReference type="KEGG" id="ncc:104953109"/>
<proteinExistence type="predicted"/>
<evidence type="ECO:0000256" key="1">
    <source>
        <dbReference type="SAM" id="Phobius"/>
    </source>
</evidence>
<accession>A0A6I9NV15</accession>
<dbReference type="Proteomes" id="UP000504611">
    <property type="component" value="Unplaced"/>
</dbReference>
<feature type="transmembrane region" description="Helical" evidence="1">
    <location>
        <begin position="27"/>
        <end position="44"/>
    </location>
</feature>
<reference evidence="3" key="1">
    <citation type="submission" date="2025-08" db="UniProtKB">
        <authorList>
            <consortium name="RefSeq"/>
        </authorList>
    </citation>
    <scope>IDENTIFICATION</scope>
    <source>
        <tissue evidence="3">Muscle</tissue>
    </source>
</reference>
<keyword evidence="1" id="KW-0812">Transmembrane</keyword>
<keyword evidence="1" id="KW-0472">Membrane</keyword>
<evidence type="ECO:0000313" key="2">
    <source>
        <dbReference type="Proteomes" id="UP000504611"/>
    </source>
</evidence>
<dbReference type="OrthoDB" id="8929056at2759"/>
<feature type="transmembrane region" description="Helical" evidence="1">
    <location>
        <begin position="51"/>
        <end position="70"/>
    </location>
</feature>
<keyword evidence="1" id="KW-1133">Transmembrane helix</keyword>
<dbReference type="AlphaFoldDB" id="A0A6I9NV15"/>
<gene>
    <name evidence="3" type="primary">LOC104953109</name>
</gene>
<organism evidence="2 3">
    <name type="scientific">Notothenia coriiceps</name>
    <name type="common">black rockcod</name>
    <dbReference type="NCBI Taxonomy" id="8208"/>
    <lineage>
        <taxon>Eukaryota</taxon>
        <taxon>Metazoa</taxon>
        <taxon>Chordata</taxon>
        <taxon>Craniata</taxon>
        <taxon>Vertebrata</taxon>
        <taxon>Euteleostomi</taxon>
        <taxon>Actinopterygii</taxon>
        <taxon>Neopterygii</taxon>
        <taxon>Teleostei</taxon>
        <taxon>Neoteleostei</taxon>
        <taxon>Acanthomorphata</taxon>
        <taxon>Eupercaria</taxon>
        <taxon>Perciformes</taxon>
        <taxon>Notothenioidei</taxon>
        <taxon>Nototheniidae</taxon>
        <taxon>Notothenia</taxon>
    </lineage>
</organism>
<dbReference type="RefSeq" id="XP_010778341.1">
    <property type="nucleotide sequence ID" value="XM_010780039.1"/>
</dbReference>
<name>A0A6I9NV15_9TELE</name>
<protein>
    <submittedName>
        <fullName evidence="3">Sorting nexin-14-like</fullName>
    </submittedName>
</protein>
<dbReference type="GeneID" id="104953109"/>
<sequence length="89" mass="10214">MAGFLMFVEKVKLGLKIDVLREVGRQYPVFCFLLLSLVALTLLLNRYLHVLMVFWSFLAGVTTFYCSLGPESLVPNIFFPVKQRNKVTL</sequence>
<evidence type="ECO:0000313" key="3">
    <source>
        <dbReference type="RefSeq" id="XP_010778341.1"/>
    </source>
</evidence>